<reference evidence="2" key="1">
    <citation type="journal article" date="2020" name="Stud. Mycol.">
        <title>101 Dothideomycetes genomes: a test case for predicting lifestyles and emergence of pathogens.</title>
        <authorList>
            <person name="Haridas S."/>
            <person name="Albert R."/>
            <person name="Binder M."/>
            <person name="Bloem J."/>
            <person name="Labutti K."/>
            <person name="Salamov A."/>
            <person name="Andreopoulos B."/>
            <person name="Baker S."/>
            <person name="Barry K."/>
            <person name="Bills G."/>
            <person name="Bluhm B."/>
            <person name="Cannon C."/>
            <person name="Castanera R."/>
            <person name="Culley D."/>
            <person name="Daum C."/>
            <person name="Ezra D."/>
            <person name="Gonzalez J."/>
            <person name="Henrissat B."/>
            <person name="Kuo A."/>
            <person name="Liang C."/>
            <person name="Lipzen A."/>
            <person name="Lutzoni F."/>
            <person name="Magnuson J."/>
            <person name="Mondo S."/>
            <person name="Nolan M."/>
            <person name="Ohm R."/>
            <person name="Pangilinan J."/>
            <person name="Park H.-J."/>
            <person name="Ramirez L."/>
            <person name="Alfaro M."/>
            <person name="Sun H."/>
            <person name="Tritt A."/>
            <person name="Yoshinaga Y."/>
            <person name="Zwiers L.-H."/>
            <person name="Turgeon B."/>
            <person name="Goodwin S."/>
            <person name="Spatafora J."/>
            <person name="Crous P."/>
            <person name="Grigoriev I."/>
        </authorList>
    </citation>
    <scope>NUCLEOTIDE SEQUENCE</scope>
    <source>
        <strain evidence="2">CBS 207.26</strain>
    </source>
</reference>
<sequence>MGRIPLRLILMLFLCQIVLVHCEALGTAITSVLLDKCSVTTYYFEVVASHDGCSFRIRNGGLSPSSTQ</sequence>
<gene>
    <name evidence="2" type="ORF">K469DRAFT_221104</name>
</gene>
<accession>A0A6A6DYV1</accession>
<dbReference type="EMBL" id="ML994646">
    <property type="protein sequence ID" value="KAF2182816.1"/>
    <property type="molecule type" value="Genomic_DNA"/>
</dbReference>
<evidence type="ECO:0000313" key="2">
    <source>
        <dbReference type="EMBL" id="KAF2182816.1"/>
    </source>
</evidence>
<evidence type="ECO:0000313" key="3">
    <source>
        <dbReference type="Proteomes" id="UP000800200"/>
    </source>
</evidence>
<proteinExistence type="predicted"/>
<keyword evidence="1" id="KW-0732">Signal</keyword>
<protein>
    <submittedName>
        <fullName evidence="2">Uncharacterized protein</fullName>
    </submittedName>
</protein>
<name>A0A6A6DYV1_9PEZI</name>
<organism evidence="2 3">
    <name type="scientific">Zopfia rhizophila CBS 207.26</name>
    <dbReference type="NCBI Taxonomy" id="1314779"/>
    <lineage>
        <taxon>Eukaryota</taxon>
        <taxon>Fungi</taxon>
        <taxon>Dikarya</taxon>
        <taxon>Ascomycota</taxon>
        <taxon>Pezizomycotina</taxon>
        <taxon>Dothideomycetes</taxon>
        <taxon>Dothideomycetes incertae sedis</taxon>
        <taxon>Zopfiaceae</taxon>
        <taxon>Zopfia</taxon>
    </lineage>
</organism>
<feature type="chain" id="PRO_5025462439" evidence="1">
    <location>
        <begin position="23"/>
        <end position="68"/>
    </location>
</feature>
<feature type="signal peptide" evidence="1">
    <location>
        <begin position="1"/>
        <end position="22"/>
    </location>
</feature>
<dbReference type="Proteomes" id="UP000800200">
    <property type="component" value="Unassembled WGS sequence"/>
</dbReference>
<dbReference type="AlphaFoldDB" id="A0A6A6DYV1"/>
<evidence type="ECO:0000256" key="1">
    <source>
        <dbReference type="SAM" id="SignalP"/>
    </source>
</evidence>
<keyword evidence="3" id="KW-1185">Reference proteome</keyword>